<comment type="similarity">
    <text evidence="1 3">Belongs to the thiolase-like superfamily. Beta-ketoacyl-ACP synthases family.</text>
</comment>
<accession>A0ABN2N1V3</accession>
<dbReference type="CDD" id="cd00834">
    <property type="entry name" value="KAS_I_II"/>
    <property type="match status" value="1"/>
</dbReference>
<evidence type="ECO:0000256" key="3">
    <source>
        <dbReference type="RuleBase" id="RU003694"/>
    </source>
</evidence>
<dbReference type="InterPro" id="IPR016039">
    <property type="entry name" value="Thiolase-like"/>
</dbReference>
<reference evidence="5 6" key="1">
    <citation type="journal article" date="2019" name="Int. J. Syst. Evol. Microbiol.">
        <title>The Global Catalogue of Microorganisms (GCM) 10K type strain sequencing project: providing services to taxonomists for standard genome sequencing and annotation.</title>
        <authorList>
            <consortium name="The Broad Institute Genomics Platform"/>
            <consortium name="The Broad Institute Genome Sequencing Center for Infectious Disease"/>
            <person name="Wu L."/>
            <person name="Ma J."/>
        </authorList>
    </citation>
    <scope>NUCLEOTIDE SEQUENCE [LARGE SCALE GENOMIC DNA]</scope>
    <source>
        <strain evidence="5 6">JCM 14326</strain>
    </source>
</reference>
<evidence type="ECO:0000256" key="1">
    <source>
        <dbReference type="ARBA" id="ARBA00008467"/>
    </source>
</evidence>
<dbReference type="EMBL" id="BAAANL010000001">
    <property type="protein sequence ID" value="GAA1848882.1"/>
    <property type="molecule type" value="Genomic_DNA"/>
</dbReference>
<comment type="caution">
    <text evidence="5">The sequence shown here is derived from an EMBL/GenBank/DDBJ whole genome shotgun (WGS) entry which is preliminary data.</text>
</comment>
<evidence type="ECO:0000256" key="2">
    <source>
        <dbReference type="ARBA" id="ARBA00022679"/>
    </source>
</evidence>
<dbReference type="InterPro" id="IPR000794">
    <property type="entry name" value="Beta-ketoacyl_synthase"/>
</dbReference>
<proteinExistence type="inferred from homology"/>
<dbReference type="InterPro" id="IPR014030">
    <property type="entry name" value="Ketoacyl_synth_N"/>
</dbReference>
<dbReference type="Proteomes" id="UP001501094">
    <property type="component" value="Unassembled WGS sequence"/>
</dbReference>
<dbReference type="Pfam" id="PF02801">
    <property type="entry name" value="Ketoacyl-synt_C"/>
    <property type="match status" value="1"/>
</dbReference>
<dbReference type="InterPro" id="IPR020841">
    <property type="entry name" value="PKS_Beta-ketoAc_synthase_dom"/>
</dbReference>
<evidence type="ECO:0000259" key="4">
    <source>
        <dbReference type="PROSITE" id="PS52004"/>
    </source>
</evidence>
<dbReference type="Pfam" id="PF00109">
    <property type="entry name" value="ketoacyl-synt"/>
    <property type="match status" value="1"/>
</dbReference>
<dbReference type="PANTHER" id="PTHR11712:SF336">
    <property type="entry name" value="3-OXOACYL-[ACYL-CARRIER-PROTEIN] SYNTHASE, MITOCHONDRIAL"/>
    <property type="match status" value="1"/>
</dbReference>
<dbReference type="SMART" id="SM00825">
    <property type="entry name" value="PKS_KS"/>
    <property type="match status" value="1"/>
</dbReference>
<feature type="domain" description="Ketosynthase family 3 (KS3)" evidence="4">
    <location>
        <begin position="1"/>
        <end position="403"/>
    </location>
</feature>
<dbReference type="Gene3D" id="3.40.47.10">
    <property type="match status" value="2"/>
</dbReference>
<keyword evidence="6" id="KW-1185">Reference proteome</keyword>
<dbReference type="InterPro" id="IPR014031">
    <property type="entry name" value="Ketoacyl_synth_C"/>
</dbReference>
<dbReference type="SUPFAM" id="SSF53901">
    <property type="entry name" value="Thiolase-like"/>
    <property type="match status" value="2"/>
</dbReference>
<name>A0ABN2N1V3_9MICO</name>
<evidence type="ECO:0000313" key="5">
    <source>
        <dbReference type="EMBL" id="GAA1848882.1"/>
    </source>
</evidence>
<dbReference type="NCBIfam" id="NF005589">
    <property type="entry name" value="PRK07314.1"/>
    <property type="match status" value="1"/>
</dbReference>
<organism evidence="5 6">
    <name type="scientific">Myceligenerans crystallogenes</name>
    <dbReference type="NCBI Taxonomy" id="316335"/>
    <lineage>
        <taxon>Bacteria</taxon>
        <taxon>Bacillati</taxon>
        <taxon>Actinomycetota</taxon>
        <taxon>Actinomycetes</taxon>
        <taxon>Micrococcales</taxon>
        <taxon>Promicromonosporaceae</taxon>
        <taxon>Myceligenerans</taxon>
    </lineage>
</organism>
<sequence length="405" mass="42021">MEKVVITGMGVISPIGGTLAEFEESLFAGRHGIAPIEHFDLGDMTTKVHAPVKDYDPARYFSEREAHRMDTYSQYGMIAAREAVAASGVLDGVDPYRIGVYMTTSFGGTGTLLGEYDTLLEKGAGKVSPLTVPRFYGNILSGLVAIDTGARGPAAAHLAACASSALSIGEAMRAIRHGYVDAMICGGAEASTQKLVVAGFQNLRALTAESDPDRACVPFDKDRSGFVMGEGGAALVLESESHARARGAQILAEVSGYALTDDAAHMTAPAMHGESADRVITDALADAGPSDDTLYVNAHGTSTIKNDKLESAAIARTLGGKAVVSSTKSMTGHLLGVAGAIEAVASVLALRRQTVPATVGTRELDPDVQVDVVHGAARSMEFSRALSLSLGFGGHNAALVIDRAS</sequence>
<dbReference type="PROSITE" id="PS52004">
    <property type="entry name" value="KS3_2"/>
    <property type="match status" value="1"/>
</dbReference>
<gene>
    <name evidence="5" type="primary">fabF_1</name>
    <name evidence="5" type="ORF">GCM10009751_01300</name>
</gene>
<evidence type="ECO:0000313" key="6">
    <source>
        <dbReference type="Proteomes" id="UP001501094"/>
    </source>
</evidence>
<keyword evidence="2 3" id="KW-0808">Transferase</keyword>
<dbReference type="PANTHER" id="PTHR11712">
    <property type="entry name" value="POLYKETIDE SYNTHASE-RELATED"/>
    <property type="match status" value="1"/>
</dbReference>
<dbReference type="RefSeq" id="WP_344098737.1">
    <property type="nucleotide sequence ID" value="NZ_BAAANL010000001.1"/>
</dbReference>
<protein>
    <submittedName>
        <fullName evidence="5">Beta-ketoacyl-ACP synthase II</fullName>
    </submittedName>
</protein>